<dbReference type="AlphaFoldDB" id="A0A183MXW2"/>
<dbReference type="EMBL" id="UZAI01018490">
    <property type="protein sequence ID" value="VDP37475.1"/>
    <property type="molecule type" value="Genomic_DNA"/>
</dbReference>
<evidence type="ECO:0000313" key="2">
    <source>
        <dbReference type="EMBL" id="VDP37475.1"/>
    </source>
</evidence>
<gene>
    <name evidence="2" type="ORF">SMRZ_LOCUS20887</name>
</gene>
<name>A0A183MXW2_9TREM</name>
<keyword evidence="3" id="KW-1185">Reference proteome</keyword>
<dbReference type="Proteomes" id="UP000277204">
    <property type="component" value="Unassembled WGS sequence"/>
</dbReference>
<organism evidence="2 3">
    <name type="scientific">Schistosoma margrebowiei</name>
    <dbReference type="NCBI Taxonomy" id="48269"/>
    <lineage>
        <taxon>Eukaryota</taxon>
        <taxon>Metazoa</taxon>
        <taxon>Spiralia</taxon>
        <taxon>Lophotrochozoa</taxon>
        <taxon>Platyhelminthes</taxon>
        <taxon>Trematoda</taxon>
        <taxon>Digenea</taxon>
        <taxon>Strigeidida</taxon>
        <taxon>Schistosomatoidea</taxon>
        <taxon>Schistosomatidae</taxon>
        <taxon>Schistosoma</taxon>
    </lineage>
</organism>
<protein>
    <submittedName>
        <fullName evidence="2">Uncharacterized protein</fullName>
    </submittedName>
</protein>
<feature type="compositionally biased region" description="Polar residues" evidence="1">
    <location>
        <begin position="58"/>
        <end position="69"/>
    </location>
</feature>
<evidence type="ECO:0000256" key="1">
    <source>
        <dbReference type="SAM" id="MobiDB-lite"/>
    </source>
</evidence>
<evidence type="ECO:0000313" key="3">
    <source>
        <dbReference type="Proteomes" id="UP000277204"/>
    </source>
</evidence>
<proteinExistence type="predicted"/>
<sequence>MQDNRKGVEEKLTSACQEISGRMEEWISIETLYMNQERRNKNVAITNSQTRAEKVKTHGTSYQCQSANDRTNRHGHQTNQEWESSRTRQHTS</sequence>
<reference evidence="2 3" key="1">
    <citation type="submission" date="2018-11" db="EMBL/GenBank/DDBJ databases">
        <authorList>
            <consortium name="Pathogen Informatics"/>
        </authorList>
    </citation>
    <scope>NUCLEOTIDE SEQUENCE [LARGE SCALE GENOMIC DNA]</scope>
    <source>
        <strain evidence="2 3">Zambia</strain>
    </source>
</reference>
<feature type="region of interest" description="Disordered" evidence="1">
    <location>
        <begin position="44"/>
        <end position="92"/>
    </location>
</feature>
<accession>A0A183MXW2</accession>